<evidence type="ECO:0000313" key="1">
    <source>
        <dbReference type="EMBL" id="MBU2950835.1"/>
    </source>
</evidence>
<protein>
    <submittedName>
        <fullName evidence="1">VCBS repeat-containing protein</fullName>
    </submittedName>
</protein>
<keyword evidence="2" id="KW-1185">Reference proteome</keyword>
<sequence length="1029" mass="113840">MLIVLISIVFIQSCQEQNTEARVLLLSDSHVVTDLKPLNFSSEIKGSRVKKVIFDLENKNTYGSISLLANNQLLADNLNIPKQGPQKIAVLVNFKALGALDFKVAVRDAEITLNTITLQDVEALSVPHFEDISVKAGLDKVNSIKYGGPTIADINQDGYYDFIVNNHNIESSKLYWNNGDGTVAKHSQDLARWYMHDLHGTALGDYDNDGDLDLVVTQGGGNGANPSKANFYKNDDSKFIRYTGDVGINRGGRGRGARWGDFDLDGDLDLMLVNEEGLKKEKPQHFFYENLGDGTFQFKTVPGIQDVHPSRALVTDINGDQIDDIILYGPLSIWQGHGDFTFTNVTDKMLKDLPEYMQVMAIADVDIDNDGDLDLYLARGKAFEGGKGEAPMLDSDPNNKKIAVKSRGFEGVDTFEFIGEDTIKLQEYYYLAQGAYRGKTYPIFLGKNKEKHLVASGEDFQFEADNAQGWPEDISENGLYIGAIGKNRWKAVLVRDNDLFWSYKFSLSGVTEVFPEFVPLNRNEQDVLLKNDNGVFVDASEAWNIPKGGNALGVTVGDFNNDSHQDIFVYRWGFIDSRTSDYMLLNTGNGHFETLTMHGANDVDGPGNGDMGQAFDFDNDGDLDLLNGSEGGQWYLYANNASSQGNFLTVRVGYAPKSHVDAISAEVFVKTENQTYRKRVGSAGEVFSQSLMHMLHFGLGDTKTVQEVVVRWRNGEQVVFKNKLTNRLLDTNKLDPESMRLTSDVKTIRAKSSIALSIETQPKNANKNVTWESSDSHILKVDKDGVVSAVGKPGEKARITASSQANGVLVSKEIEIVDWHAIPIETVQIVEDAMSLFESDSITLQVKQSPRLADDTALLWRSSQPQVAQVNKNGVVKALKAGKTTITVVSESNPKASDQLVLEVKAFIMPSITILNKNKFKTLKVGENLSVSAAYQAGSGNKVISADEGGVRIWIRHFKNEWIPIKDAILVDETALYKTSGTIKKTFSLKGYTPTKDLPEGQFYMIRASFTTSDGVTYDDNLYPLDIVE</sequence>
<proteinExistence type="predicted"/>
<reference evidence="1" key="1">
    <citation type="submission" date="2021-05" db="EMBL/GenBank/DDBJ databases">
        <title>Draft genomes of bacteria isolated from model marine particles.</title>
        <authorList>
            <person name="Datta M.S."/>
            <person name="Schwartzman J.A."/>
            <person name="Enke T.N."/>
            <person name="Saavedra J."/>
            <person name="Cermak N."/>
            <person name="Cordero O.X."/>
        </authorList>
    </citation>
    <scope>NUCLEOTIDE SEQUENCE</scope>
    <source>
        <strain evidence="1">I2M19</strain>
    </source>
</reference>
<dbReference type="EMBL" id="JAHKPD010000013">
    <property type="protein sequence ID" value="MBU2950835.1"/>
    <property type="molecule type" value="Genomic_DNA"/>
</dbReference>
<organism evidence="1 2">
    <name type="scientific">Pseudotamlana agarivorans</name>
    <dbReference type="NCBI Taxonomy" id="481183"/>
    <lineage>
        <taxon>Bacteria</taxon>
        <taxon>Pseudomonadati</taxon>
        <taxon>Bacteroidota</taxon>
        <taxon>Flavobacteriia</taxon>
        <taxon>Flavobacteriales</taxon>
        <taxon>Flavobacteriaceae</taxon>
        <taxon>Pseudotamlana</taxon>
    </lineage>
</organism>
<evidence type="ECO:0000313" key="2">
    <source>
        <dbReference type="Proteomes" id="UP001647509"/>
    </source>
</evidence>
<accession>A0ACC5U986</accession>
<name>A0ACC5U986_9FLAO</name>
<gene>
    <name evidence="1" type="ORF">KO493_09010</name>
</gene>
<comment type="caution">
    <text evidence="1">The sequence shown here is derived from an EMBL/GenBank/DDBJ whole genome shotgun (WGS) entry which is preliminary data.</text>
</comment>
<dbReference type="Proteomes" id="UP001647509">
    <property type="component" value="Unassembled WGS sequence"/>
</dbReference>